<sequence length="120" mass="14147">MITPIFRIFDVEKAHLFYVDYLGFQLDWEHQYAENMPFYFQLSFRDMTLHLSEHHGDCSPGSAIRINIRGLKDYHASLSQKEYAYANPNIVKAPWGTIELTVVDPFSNRITFYEEIHEQA</sequence>
<reference evidence="2" key="1">
    <citation type="journal article" date="2014" name="Int. J. Syst. Evol. Microbiol.">
        <title>Complete genome sequence of Corynebacterium casei LMG S-19264T (=DSM 44701T), isolated from a smear-ripened cheese.</title>
        <authorList>
            <consortium name="US DOE Joint Genome Institute (JGI-PGF)"/>
            <person name="Walter F."/>
            <person name="Albersmeier A."/>
            <person name="Kalinowski J."/>
            <person name="Ruckert C."/>
        </authorList>
    </citation>
    <scope>NUCLEOTIDE SEQUENCE</scope>
    <source>
        <strain evidence="2">CGMCC 1.12698</strain>
    </source>
</reference>
<evidence type="ECO:0000313" key="3">
    <source>
        <dbReference type="Proteomes" id="UP000605259"/>
    </source>
</evidence>
<reference evidence="2" key="2">
    <citation type="submission" date="2020-09" db="EMBL/GenBank/DDBJ databases">
        <authorList>
            <person name="Sun Q."/>
            <person name="Zhou Y."/>
        </authorList>
    </citation>
    <scope>NUCLEOTIDE SEQUENCE</scope>
    <source>
        <strain evidence="2">CGMCC 1.12698</strain>
    </source>
</reference>
<name>A0A917EU33_9BACI</name>
<organism evidence="2 3">
    <name type="scientific">Priestia taiwanensis</name>
    <dbReference type="NCBI Taxonomy" id="1347902"/>
    <lineage>
        <taxon>Bacteria</taxon>
        <taxon>Bacillati</taxon>
        <taxon>Bacillota</taxon>
        <taxon>Bacilli</taxon>
        <taxon>Bacillales</taxon>
        <taxon>Bacillaceae</taxon>
        <taxon>Priestia</taxon>
    </lineage>
</organism>
<proteinExistence type="predicted"/>
<dbReference type="InterPro" id="IPR029068">
    <property type="entry name" value="Glyas_Bleomycin-R_OHBP_Dase"/>
</dbReference>
<dbReference type="CDD" id="cd08349">
    <property type="entry name" value="BLMA_like"/>
    <property type="match status" value="1"/>
</dbReference>
<dbReference type="Pfam" id="PF19581">
    <property type="entry name" value="Glyoxalase_7"/>
    <property type="match status" value="1"/>
</dbReference>
<keyword evidence="3" id="KW-1185">Reference proteome</keyword>
<gene>
    <name evidence="2" type="ORF">GCM10007140_36530</name>
</gene>
<dbReference type="Proteomes" id="UP000605259">
    <property type="component" value="Unassembled WGS sequence"/>
</dbReference>
<dbReference type="Gene3D" id="3.10.180.10">
    <property type="entry name" value="2,3-Dihydroxybiphenyl 1,2-Dioxygenase, domain 1"/>
    <property type="match status" value="1"/>
</dbReference>
<dbReference type="EMBL" id="BMFK01000006">
    <property type="protein sequence ID" value="GGE83709.1"/>
    <property type="molecule type" value="Genomic_DNA"/>
</dbReference>
<dbReference type="InterPro" id="IPR000335">
    <property type="entry name" value="Bleomycin-R"/>
</dbReference>
<accession>A0A917EU33</accession>
<dbReference type="RefSeq" id="WP_188389945.1">
    <property type="nucleotide sequence ID" value="NZ_BMFK01000006.1"/>
</dbReference>
<evidence type="ECO:0000256" key="1">
    <source>
        <dbReference type="ARBA" id="ARBA00023251"/>
    </source>
</evidence>
<dbReference type="SUPFAM" id="SSF54593">
    <property type="entry name" value="Glyoxalase/Bleomycin resistance protein/Dihydroxybiphenyl dioxygenase"/>
    <property type="match status" value="1"/>
</dbReference>
<keyword evidence="1" id="KW-0046">Antibiotic resistance</keyword>
<comment type="caution">
    <text evidence="2">The sequence shown here is derived from an EMBL/GenBank/DDBJ whole genome shotgun (WGS) entry which is preliminary data.</text>
</comment>
<dbReference type="GO" id="GO:0046677">
    <property type="term" value="P:response to antibiotic"/>
    <property type="evidence" value="ECO:0007669"/>
    <property type="project" value="UniProtKB-KW"/>
</dbReference>
<protein>
    <submittedName>
        <fullName evidence="2">Bleomycin resistance protein</fullName>
    </submittedName>
</protein>
<dbReference type="AlphaFoldDB" id="A0A917EU33"/>
<evidence type="ECO:0000313" key="2">
    <source>
        <dbReference type="EMBL" id="GGE83709.1"/>
    </source>
</evidence>